<sequence>MDSAAFPTHLRDELDAFAACLGGDLDSAVEHCGDWTLYDLANHLGGGNLWAAAAITEGHGDFRTDPAPRERAELIGWFRDTAAILVSTVDIDPDTPAWTFFPPHTVGFWRRRRCHETLVHRWDAEHALGIVPVLDPTLAGDGIAEVIDTMSPRQVARGRATPPEHAIRLTATDTGGSWTLGPGEPVATIRGTAQDLLLTLWNRRSIAGLTVDGDEPAARRVLEGPLVP</sequence>
<dbReference type="PANTHER" id="PTHR40758:SF1">
    <property type="entry name" value="CONSERVED PROTEIN"/>
    <property type="match status" value="1"/>
</dbReference>
<dbReference type="AlphaFoldDB" id="A0A4Q7L609"/>
<dbReference type="GO" id="GO:0046872">
    <property type="term" value="F:metal ion binding"/>
    <property type="evidence" value="ECO:0007669"/>
    <property type="project" value="InterPro"/>
</dbReference>
<reference evidence="3 4" key="1">
    <citation type="submission" date="2019-02" db="EMBL/GenBank/DDBJ databases">
        <title>Genomic Encyclopedia of Type Strains, Phase IV (KMG-IV): sequencing the most valuable type-strain genomes for metagenomic binning, comparative biology and taxonomic classification.</title>
        <authorList>
            <person name="Goeker M."/>
        </authorList>
    </citation>
    <scope>NUCLEOTIDE SEQUENCE [LARGE SCALE GENOMIC DNA]</scope>
    <source>
        <strain evidence="3 4">DSM 101727</strain>
    </source>
</reference>
<proteinExistence type="predicted"/>
<gene>
    <name evidence="3" type="ORF">EV193_101995</name>
</gene>
<evidence type="ECO:0000259" key="1">
    <source>
        <dbReference type="Pfam" id="PF07398"/>
    </source>
</evidence>
<evidence type="ECO:0000313" key="3">
    <source>
        <dbReference type="EMBL" id="RZS45108.1"/>
    </source>
</evidence>
<evidence type="ECO:0000313" key="4">
    <source>
        <dbReference type="Proteomes" id="UP000294257"/>
    </source>
</evidence>
<name>A0A4Q7L609_9PSEU</name>
<dbReference type="OrthoDB" id="3671213at2"/>
<accession>A0A4Q7L609</accession>
<dbReference type="PANTHER" id="PTHR40758">
    <property type="entry name" value="CONSERVED PROTEIN"/>
    <property type="match status" value="1"/>
</dbReference>
<dbReference type="NCBIfam" id="TIGR03083">
    <property type="entry name" value="maleylpyruvate isomerase family mycothiol-dependent enzyme"/>
    <property type="match status" value="1"/>
</dbReference>
<dbReference type="InterPro" id="IPR024344">
    <property type="entry name" value="MDMPI_metal-binding"/>
</dbReference>
<dbReference type="Pfam" id="PF07398">
    <property type="entry name" value="MDMPI_C"/>
    <property type="match status" value="1"/>
</dbReference>
<dbReference type="Proteomes" id="UP000294257">
    <property type="component" value="Unassembled WGS sequence"/>
</dbReference>
<evidence type="ECO:0000259" key="2">
    <source>
        <dbReference type="Pfam" id="PF11716"/>
    </source>
</evidence>
<dbReference type="GO" id="GO:0005886">
    <property type="term" value="C:plasma membrane"/>
    <property type="evidence" value="ECO:0007669"/>
    <property type="project" value="TreeGrafter"/>
</dbReference>
<dbReference type="InterPro" id="IPR010872">
    <property type="entry name" value="MDMPI_C-term_domain"/>
</dbReference>
<dbReference type="InterPro" id="IPR017517">
    <property type="entry name" value="Maleyloyr_isom"/>
</dbReference>
<feature type="domain" description="MDMPI C-terminal" evidence="1">
    <location>
        <begin position="138"/>
        <end position="219"/>
    </location>
</feature>
<keyword evidence="4" id="KW-1185">Reference proteome</keyword>
<dbReference type="SUPFAM" id="SSF109854">
    <property type="entry name" value="DinB/YfiT-like putative metalloenzymes"/>
    <property type="match status" value="1"/>
</dbReference>
<comment type="caution">
    <text evidence="3">The sequence shown here is derived from an EMBL/GenBank/DDBJ whole genome shotgun (WGS) entry which is preliminary data.</text>
</comment>
<dbReference type="InterPro" id="IPR034660">
    <property type="entry name" value="DinB/YfiT-like"/>
</dbReference>
<dbReference type="EMBL" id="SGWQ01000001">
    <property type="protein sequence ID" value="RZS45108.1"/>
    <property type="molecule type" value="Genomic_DNA"/>
</dbReference>
<dbReference type="Pfam" id="PF11716">
    <property type="entry name" value="MDMPI_N"/>
    <property type="match status" value="1"/>
</dbReference>
<feature type="domain" description="Mycothiol-dependent maleylpyruvate isomerase metal-binding" evidence="2">
    <location>
        <begin position="9"/>
        <end position="124"/>
    </location>
</feature>
<organism evidence="3 4">
    <name type="scientific">Herbihabitans rhizosphaerae</name>
    <dbReference type="NCBI Taxonomy" id="1872711"/>
    <lineage>
        <taxon>Bacteria</taxon>
        <taxon>Bacillati</taxon>
        <taxon>Actinomycetota</taxon>
        <taxon>Actinomycetes</taxon>
        <taxon>Pseudonocardiales</taxon>
        <taxon>Pseudonocardiaceae</taxon>
        <taxon>Herbihabitans</taxon>
    </lineage>
</organism>
<protein>
    <submittedName>
        <fullName evidence="3">Uncharacterized protein (TIGR03083 family)</fullName>
    </submittedName>
</protein>
<dbReference type="RefSeq" id="WP_130342691.1">
    <property type="nucleotide sequence ID" value="NZ_SGWQ01000001.1"/>
</dbReference>